<dbReference type="HOGENOM" id="CLU_241396_0_0_0"/>
<dbReference type="InParanoid" id="H1XP04"/>
<dbReference type="PaxDb" id="880073-Calab_1373"/>
<evidence type="ECO:0000259" key="2">
    <source>
        <dbReference type="Pfam" id="PF01364"/>
    </source>
</evidence>
<dbReference type="EMBL" id="CM001402">
    <property type="protein sequence ID" value="EHO40996.1"/>
    <property type="molecule type" value="Genomic_DNA"/>
</dbReference>
<dbReference type="RefSeq" id="WP_006928078.1">
    <property type="nucleotide sequence ID" value="NZ_CP018099.1"/>
</dbReference>
<keyword evidence="4" id="KW-1185">Reference proteome</keyword>
<organism evidence="3 4">
    <name type="scientific">Caldithrix abyssi DSM 13497</name>
    <dbReference type="NCBI Taxonomy" id="880073"/>
    <lineage>
        <taxon>Bacteria</taxon>
        <taxon>Pseudomonadati</taxon>
        <taxon>Calditrichota</taxon>
        <taxon>Calditrichia</taxon>
        <taxon>Calditrichales</taxon>
        <taxon>Calditrichaceae</taxon>
        <taxon>Caldithrix</taxon>
    </lineage>
</organism>
<evidence type="ECO:0000313" key="4">
    <source>
        <dbReference type="Proteomes" id="UP000004671"/>
    </source>
</evidence>
<accession>H1XP04</accession>
<dbReference type="GO" id="GO:0006508">
    <property type="term" value="P:proteolysis"/>
    <property type="evidence" value="ECO:0007669"/>
    <property type="project" value="InterPro"/>
</dbReference>
<dbReference type="CDD" id="cd02258">
    <property type="entry name" value="Peptidase_C25_N"/>
    <property type="match status" value="1"/>
</dbReference>
<evidence type="ECO:0000256" key="1">
    <source>
        <dbReference type="ARBA" id="ARBA00022729"/>
    </source>
</evidence>
<dbReference type="Gene3D" id="2.60.40.4070">
    <property type="match status" value="1"/>
</dbReference>
<dbReference type="Pfam" id="PF01364">
    <property type="entry name" value="Peptidase_C25"/>
    <property type="match status" value="1"/>
</dbReference>
<dbReference type="eggNOG" id="COG1572">
    <property type="taxonomic scope" value="Bacteria"/>
</dbReference>
<dbReference type="Gene3D" id="3.40.50.10390">
    <property type="entry name" value="Gingipain r, domain 1"/>
    <property type="match status" value="1"/>
</dbReference>
<dbReference type="Proteomes" id="UP000004671">
    <property type="component" value="Chromosome"/>
</dbReference>
<name>H1XP04_CALAY</name>
<dbReference type="OrthoDB" id="9757650at2"/>
<dbReference type="SUPFAM" id="SSF52129">
    <property type="entry name" value="Caspase-like"/>
    <property type="match status" value="1"/>
</dbReference>
<dbReference type="InterPro" id="IPR029031">
    <property type="entry name" value="Gingipain_N_sf"/>
</dbReference>
<dbReference type="InterPro" id="IPR001769">
    <property type="entry name" value="Gingipain"/>
</dbReference>
<sequence length="1683" mass="190163" precursor="true">MSVTMWIKRILAIVFIMSAGLWASEVQIKILQQTDRFVHLKISLAQPQWIEEGSSVYAAYRQASFTQDIHQNYVPVIVKFLNLSDSTMPPLTVGSLKTQTTSVERYLHVSGTDENMPRKDSKPWVELKYLGLMGNYPVFALQIFPVRVAADHQTVTLLKSIEVKIGKALGENQNVPLYTKEPATPVSRILKAVALNGGRQLFPLASAANKTLTEDNTRLKQLMRWQSVLQNEIVFKLTVTEDGIYQVTYEDLLKAGFPLNRVDPQNLHLYNKGKEIPIYFKGEQDHTFDLEDYFEFWGESNKRTFQKQFPELYSDPFSDANVYWLVYQDDRGYRLLEESGGINTAANQLVISPFAFRDTLHIERNAVAHKFGHTPELLNRPAYEIDNYYFDGGVSAPGGVGYDFEVPDPADYGAEVVVKAMFRGKSFFDYQTNPLMGHKVTLKLRGKGNVAHLVGTVNPNDGWKDQQSWVITNADSAVKIDQTALNNGTNRLEVDMFQTGVTDIVVLNWFELSYLRKYRAHNDYLKFHVDRDFFDGRFVKLGDRIQFNIDGFSNKDVDVYKIGISKITNVDIKPVTDEETGRFSFGISFQDEVVNPSIKYVALTQDQKKKVDGIEAYRPWKAEDAQASLLNKTNRSNYLIITHDLFIQECQRLREVKTSQGFLPEVVTVRDIYDLFNYGIKSPLAIKEFLRYAYKEWDQSGPLEYVLLVGDASLNYRSSADLVPTIFYNTVKFGAAESDYQYALLEGEDYLPEVIVARLPVSTVYELQNYIDKIEHFPEDPNGRWINQTLFIAGYDGTREYLTNKPVFRAQNLRLINHKLPQALFADQINSIENKAIQPDPHFGSSQDVINAFNRGLSFINFVGHGGGAIWADAGLMGLEDVERLENGYRLPFISSLTCFTASFANAGRHSLGEKLVLSEQKGAIGFLGSSGVGWIYNDFAIAWSLPDFLWDGQFTIGEAIDLMKMFYLASPFYYTEEGRFYTFGYGSLSHSQVSQYNLLGDPSLKIPFAKAKLSLTATPEVLLPGDSLRIKMSDFPEPASLFVQVTDEENYPLFKGDYVNASAPFETGFRLPDEIKPQELRVKVFATNQAQSANGFLKLAVNQPLVKKIWTEPSDPTINQPIVFKAILKTDQPIREARIINLFDEMSYENYNVNLPLAAVNDTMFVSQAFSGFGRGGTKIFDVQVTTDEGKTITQHWNKVYVNDPRPDLLVDPASIAWGGQTKLALVFKVLNNSDQPVDRVRVACFDNVVSESEPLAVLEVAFNGKKEMPVEAPLPDNLAYQPYHQIRIVVDVDSVYEERDEQNNHVSVTLFQNYVVISPELGTSLDGENHQKIQLYQNWSFEVAPQTVAAPFLFGFESQQISDLIRQTDQKDLKFVQALNQADTLGLKLSFTLESGANFNGKLAVRLDSIKNGYPRDKISIYRFDPLLNAWSALPGEWSGNELQTTVSAPGIYAPFYTTDESEPLLEISVNGRPLVGHMLIPHRPTLGILLQDVNGVDFNRTLNLKIDDDYVIKNGQLLDKSVTLPDSGREAKNIQIIFNPELAPGEHELFLEVSDVNGNVARAVVPFTVAEGFNLIVYGNYPNPFKDRTIIAYYIESNEEIDDLDIKIYTTSGRLIRSRMLDLDPTILDDNLLEPNYHELIWDGTDDDGNQVANGVYFAVIKAKYRGKTVKHVLKMARLQ</sequence>
<proteinExistence type="predicted"/>
<dbReference type="InterPro" id="IPR029030">
    <property type="entry name" value="Caspase-like_dom_sf"/>
</dbReference>
<gene>
    <name evidence="3" type="ORF">Calab_1373</name>
</gene>
<dbReference type="InterPro" id="IPR013783">
    <property type="entry name" value="Ig-like_fold"/>
</dbReference>
<dbReference type="GO" id="GO:0008234">
    <property type="term" value="F:cysteine-type peptidase activity"/>
    <property type="evidence" value="ECO:0007669"/>
    <property type="project" value="InterPro"/>
</dbReference>
<reference evidence="3 4" key="1">
    <citation type="submission" date="2011-09" db="EMBL/GenBank/DDBJ databases">
        <title>The permanent draft genome of Caldithrix abyssi DSM 13497.</title>
        <authorList>
            <consortium name="US DOE Joint Genome Institute (JGI-PGF)"/>
            <person name="Lucas S."/>
            <person name="Han J."/>
            <person name="Lapidus A."/>
            <person name="Bruce D."/>
            <person name="Goodwin L."/>
            <person name="Pitluck S."/>
            <person name="Peters L."/>
            <person name="Kyrpides N."/>
            <person name="Mavromatis K."/>
            <person name="Ivanova N."/>
            <person name="Mikhailova N."/>
            <person name="Chertkov O."/>
            <person name="Detter J.C."/>
            <person name="Tapia R."/>
            <person name="Han C."/>
            <person name="Land M."/>
            <person name="Hauser L."/>
            <person name="Markowitz V."/>
            <person name="Cheng J.-F."/>
            <person name="Hugenholtz P."/>
            <person name="Woyke T."/>
            <person name="Wu D."/>
            <person name="Spring S."/>
            <person name="Brambilla E."/>
            <person name="Klenk H.-P."/>
            <person name="Eisen J.A."/>
        </authorList>
    </citation>
    <scope>NUCLEOTIDE SEQUENCE [LARGE SCALE GENOMIC DNA]</scope>
    <source>
        <strain evidence="3 4">DSM 13497</strain>
    </source>
</reference>
<protein>
    <submittedName>
        <fullName evidence="3">Peptidase C25 gingipain</fullName>
    </submittedName>
</protein>
<dbReference type="Gene3D" id="3.40.50.1460">
    <property type="match status" value="1"/>
</dbReference>
<dbReference type="STRING" id="880073.Cabys_3734"/>
<dbReference type="Gene3D" id="2.60.40.10">
    <property type="entry name" value="Immunoglobulins"/>
    <property type="match status" value="1"/>
</dbReference>
<keyword evidence="1" id="KW-0732">Signal</keyword>
<evidence type="ECO:0000313" key="3">
    <source>
        <dbReference type="EMBL" id="EHO40996.1"/>
    </source>
</evidence>
<feature type="domain" description="Gingipain" evidence="2">
    <location>
        <begin position="638"/>
        <end position="1006"/>
    </location>
</feature>